<gene>
    <name evidence="1" type="ORF">JEM47_05325</name>
</gene>
<dbReference type="RefSeq" id="WP_202018076.1">
    <property type="nucleotide sequence ID" value="NZ_JAEHNR010000033.1"/>
</dbReference>
<protein>
    <recommendedName>
        <fullName evidence="3">Right handed beta helix domain-containing protein</fullName>
    </recommendedName>
</protein>
<organism evidence="1 2">
    <name type="scientific">Lactobacillus kitasatonis</name>
    <dbReference type="NCBI Taxonomy" id="237446"/>
    <lineage>
        <taxon>Bacteria</taxon>
        <taxon>Bacillati</taxon>
        <taxon>Bacillota</taxon>
        <taxon>Bacilli</taxon>
        <taxon>Lactobacillales</taxon>
        <taxon>Lactobacillaceae</taxon>
        <taxon>Lactobacillus</taxon>
    </lineage>
</organism>
<reference evidence="1 2" key="1">
    <citation type="journal article" date="2021" name="Microorganisms">
        <title>Dual Inhibition of Salmonella enterica and Clostridium perfringens by New Probiotic Candidates Isolated from Chicken Intestinal Mucosa.</title>
        <authorList>
            <person name="Lone A."/>
            <person name="Mottawea W."/>
            <person name="Ait Chait Y."/>
            <person name="Hammami R."/>
        </authorList>
    </citation>
    <scope>NUCLEOTIDE SEQUENCE [LARGE SCALE GENOMIC DNA]</scope>
    <source>
        <strain evidence="1 2">A12</strain>
    </source>
</reference>
<evidence type="ECO:0000313" key="2">
    <source>
        <dbReference type="Proteomes" id="UP000640912"/>
    </source>
</evidence>
<evidence type="ECO:0008006" key="3">
    <source>
        <dbReference type="Google" id="ProtNLM"/>
    </source>
</evidence>
<proteinExistence type="predicted"/>
<dbReference type="EMBL" id="JAEHNR010000033">
    <property type="protein sequence ID" value="MBL1071913.1"/>
    <property type="molecule type" value="Genomic_DNA"/>
</dbReference>
<dbReference type="InterPro" id="IPR011050">
    <property type="entry name" value="Pectin_lyase_fold/virulence"/>
</dbReference>
<name>A0ABS1LUH4_9LACO</name>
<comment type="caution">
    <text evidence="1">The sequence shown here is derived from an EMBL/GenBank/DDBJ whole genome shotgun (WGS) entry which is preliminary data.</text>
</comment>
<sequence length="377" mass="41539">MGKDIHFEGSEHIPTVKLSDNATAEFNIVNQNDFFAGKQVKVITGNNDENTIDESESIDTDSTELMNDTTNNIPDDVELEDTNDINNENKVIVNNNQELVQVLQHSTAGTVIVLKSGNYYYDGNIEAFNSITLEGENLGNTTLTFNTKVQVQEGCILTFNNLRIFEDKNYDDASLLVANQNNSKIVLNDCVVVNRNHDTPLICAQMSGANVELNNVSFIDVYNGIDVTASDGGKAKVEDSYATYVFAIDGGSASISTSNVAAVIISNNCNVDIRNSVIEVGINAMNQSNITLTHVTMDSVNPEGMFIKASGNSQIKFYRSVFHNERGKINCTLADQSSIFLDLWEYCYSEDNPVNVKCTNPDKQVDNPEGWTLNFEN</sequence>
<dbReference type="Proteomes" id="UP000640912">
    <property type="component" value="Unassembled WGS sequence"/>
</dbReference>
<keyword evidence="2" id="KW-1185">Reference proteome</keyword>
<accession>A0ABS1LUH4</accession>
<evidence type="ECO:0000313" key="1">
    <source>
        <dbReference type="EMBL" id="MBL1071913.1"/>
    </source>
</evidence>
<dbReference type="SUPFAM" id="SSF51126">
    <property type="entry name" value="Pectin lyase-like"/>
    <property type="match status" value="1"/>
</dbReference>